<name>N1PK71_DOTSN</name>
<reference evidence="1 2" key="2">
    <citation type="journal article" date="2012" name="PLoS Pathog.">
        <title>Diverse lifestyles and strategies of plant pathogenesis encoded in the genomes of eighteen Dothideomycetes fungi.</title>
        <authorList>
            <person name="Ohm R.A."/>
            <person name="Feau N."/>
            <person name="Henrissat B."/>
            <person name="Schoch C.L."/>
            <person name="Horwitz B.A."/>
            <person name="Barry K.W."/>
            <person name="Condon B.J."/>
            <person name="Copeland A.C."/>
            <person name="Dhillon B."/>
            <person name="Glaser F."/>
            <person name="Hesse C.N."/>
            <person name="Kosti I."/>
            <person name="LaButti K."/>
            <person name="Lindquist E.A."/>
            <person name="Lucas S."/>
            <person name="Salamov A.A."/>
            <person name="Bradshaw R.E."/>
            <person name="Ciuffetti L."/>
            <person name="Hamelin R.C."/>
            <person name="Kema G.H.J."/>
            <person name="Lawrence C."/>
            <person name="Scott J.A."/>
            <person name="Spatafora J.W."/>
            <person name="Turgeon B.G."/>
            <person name="de Wit P.J.G.M."/>
            <person name="Zhong S."/>
            <person name="Goodwin S.B."/>
            <person name="Grigoriev I.V."/>
        </authorList>
    </citation>
    <scope>NUCLEOTIDE SEQUENCE [LARGE SCALE GENOMIC DNA]</scope>
    <source>
        <strain evidence="2">NZE10 / CBS 128990</strain>
    </source>
</reference>
<dbReference type="OMA" id="WHAPSGL"/>
<evidence type="ECO:0000313" key="2">
    <source>
        <dbReference type="Proteomes" id="UP000016933"/>
    </source>
</evidence>
<keyword evidence="2" id="KW-1185">Reference proteome</keyword>
<gene>
    <name evidence="1" type="ORF">DOTSEDRAFT_45549</name>
</gene>
<sequence>MVDDIYDAASLTLTAWKGASMAEGEPCPSPVWRVLNTPELLEMILLELGHLSGHALQIERSVKADEEAGRWHAPSGLRTLLYSQRVNRTFRIAIQSSFWIQQKLWFTPTAGSAADASIGHRRNPMIHDLGPAEMDALGIKFFTHHTRTYQDENGGSYTRPWVAISFDGEVLRKQIDRHDGATWRKMLVVRPHEPEMRWTVWLDDLHIHSGHLNLEPRLTFERLIDFALEEESRAAAVRAALEARIKKG</sequence>
<dbReference type="OrthoDB" id="3649723at2759"/>
<evidence type="ECO:0000313" key="1">
    <source>
        <dbReference type="EMBL" id="EME41965.1"/>
    </source>
</evidence>
<dbReference type="AlphaFoldDB" id="N1PK71"/>
<dbReference type="EMBL" id="KB446541">
    <property type="protein sequence ID" value="EME41965.1"/>
    <property type="molecule type" value="Genomic_DNA"/>
</dbReference>
<dbReference type="HOGENOM" id="CLU_1122342_0_0_1"/>
<protein>
    <submittedName>
        <fullName evidence="1">Uncharacterized protein</fullName>
    </submittedName>
</protein>
<dbReference type="Proteomes" id="UP000016933">
    <property type="component" value="Unassembled WGS sequence"/>
</dbReference>
<feature type="non-terminal residue" evidence="1">
    <location>
        <position position="248"/>
    </location>
</feature>
<organism evidence="1 2">
    <name type="scientific">Dothistroma septosporum (strain NZE10 / CBS 128990)</name>
    <name type="common">Red band needle blight fungus</name>
    <name type="synonym">Mycosphaerella pini</name>
    <dbReference type="NCBI Taxonomy" id="675120"/>
    <lineage>
        <taxon>Eukaryota</taxon>
        <taxon>Fungi</taxon>
        <taxon>Dikarya</taxon>
        <taxon>Ascomycota</taxon>
        <taxon>Pezizomycotina</taxon>
        <taxon>Dothideomycetes</taxon>
        <taxon>Dothideomycetidae</taxon>
        <taxon>Mycosphaerellales</taxon>
        <taxon>Mycosphaerellaceae</taxon>
        <taxon>Dothistroma</taxon>
    </lineage>
</organism>
<proteinExistence type="predicted"/>
<accession>N1PK71</accession>
<reference evidence="2" key="1">
    <citation type="journal article" date="2012" name="PLoS Genet.">
        <title>The genomes of the fungal plant pathogens Cladosporium fulvum and Dothistroma septosporum reveal adaptation to different hosts and lifestyles but also signatures of common ancestry.</title>
        <authorList>
            <person name="de Wit P.J.G.M."/>
            <person name="van der Burgt A."/>
            <person name="Oekmen B."/>
            <person name="Stergiopoulos I."/>
            <person name="Abd-Elsalam K.A."/>
            <person name="Aerts A.L."/>
            <person name="Bahkali A.H."/>
            <person name="Beenen H.G."/>
            <person name="Chettri P."/>
            <person name="Cox M.P."/>
            <person name="Datema E."/>
            <person name="de Vries R.P."/>
            <person name="Dhillon B."/>
            <person name="Ganley A.R."/>
            <person name="Griffiths S.A."/>
            <person name="Guo Y."/>
            <person name="Hamelin R.C."/>
            <person name="Henrissat B."/>
            <person name="Kabir M.S."/>
            <person name="Jashni M.K."/>
            <person name="Kema G."/>
            <person name="Klaubauf S."/>
            <person name="Lapidus A."/>
            <person name="Levasseur A."/>
            <person name="Lindquist E."/>
            <person name="Mehrabi R."/>
            <person name="Ohm R.A."/>
            <person name="Owen T.J."/>
            <person name="Salamov A."/>
            <person name="Schwelm A."/>
            <person name="Schijlen E."/>
            <person name="Sun H."/>
            <person name="van den Burg H.A."/>
            <person name="van Ham R.C.H.J."/>
            <person name="Zhang S."/>
            <person name="Goodwin S.B."/>
            <person name="Grigoriev I.V."/>
            <person name="Collemare J."/>
            <person name="Bradshaw R.E."/>
        </authorList>
    </citation>
    <scope>NUCLEOTIDE SEQUENCE [LARGE SCALE GENOMIC DNA]</scope>
    <source>
        <strain evidence="2">NZE10 / CBS 128990</strain>
    </source>
</reference>